<keyword evidence="2" id="KW-1185">Reference proteome</keyword>
<dbReference type="RefSeq" id="XP_056793920.1">
    <property type="nucleotide sequence ID" value="XM_056929627.1"/>
</dbReference>
<dbReference type="GeneID" id="81619876"/>
<name>A0A9W9XKY8_9EURO</name>
<proteinExistence type="predicted"/>
<accession>A0A9W9XKY8</accession>
<dbReference type="EMBL" id="JAPWDQ010000001">
    <property type="protein sequence ID" value="KAJ5494907.1"/>
    <property type="molecule type" value="Genomic_DNA"/>
</dbReference>
<organism evidence="1 2">
    <name type="scientific">Penicillium diatomitis</name>
    <dbReference type="NCBI Taxonomy" id="2819901"/>
    <lineage>
        <taxon>Eukaryota</taxon>
        <taxon>Fungi</taxon>
        <taxon>Dikarya</taxon>
        <taxon>Ascomycota</taxon>
        <taxon>Pezizomycotina</taxon>
        <taxon>Eurotiomycetes</taxon>
        <taxon>Eurotiomycetidae</taxon>
        <taxon>Eurotiales</taxon>
        <taxon>Aspergillaceae</taxon>
        <taxon>Penicillium</taxon>
    </lineage>
</organism>
<dbReference type="Proteomes" id="UP001148312">
    <property type="component" value="Unassembled WGS sequence"/>
</dbReference>
<comment type="caution">
    <text evidence="1">The sequence shown here is derived from an EMBL/GenBank/DDBJ whole genome shotgun (WGS) entry which is preliminary data.</text>
</comment>
<evidence type="ECO:0000313" key="1">
    <source>
        <dbReference type="EMBL" id="KAJ5494907.1"/>
    </source>
</evidence>
<gene>
    <name evidence="1" type="ORF">N7539_000023</name>
</gene>
<dbReference type="AlphaFoldDB" id="A0A9W9XKY8"/>
<protein>
    <submittedName>
        <fullName evidence="1">Uncharacterized protein</fullName>
    </submittedName>
</protein>
<reference evidence="1" key="2">
    <citation type="journal article" date="2023" name="IMA Fungus">
        <title>Comparative genomic study of the Penicillium genus elucidates a diverse pangenome and 15 lateral gene transfer events.</title>
        <authorList>
            <person name="Petersen C."/>
            <person name="Sorensen T."/>
            <person name="Nielsen M.R."/>
            <person name="Sondergaard T.E."/>
            <person name="Sorensen J.L."/>
            <person name="Fitzpatrick D.A."/>
            <person name="Frisvad J.C."/>
            <person name="Nielsen K.L."/>
        </authorList>
    </citation>
    <scope>NUCLEOTIDE SEQUENCE</scope>
    <source>
        <strain evidence="1">IBT 30728</strain>
    </source>
</reference>
<reference evidence="1" key="1">
    <citation type="submission" date="2022-12" db="EMBL/GenBank/DDBJ databases">
        <authorList>
            <person name="Petersen C."/>
        </authorList>
    </citation>
    <scope>NUCLEOTIDE SEQUENCE</scope>
    <source>
        <strain evidence="1">IBT 30728</strain>
    </source>
</reference>
<evidence type="ECO:0000313" key="2">
    <source>
        <dbReference type="Proteomes" id="UP001148312"/>
    </source>
</evidence>
<sequence length="279" mass="32785">MTEMQNLKGSDTGEVIQKLIQGLKEALECKLCRPSPTFASMAGDIKNGHYITSHYPPFFRTNDPNDKGIAIGETTARLFHSWYWEMITHEMREQYYQHVEQALNRLLDETKDIDPEVALLFAHYQTDFHIRQHHFSGRGILNFCRDADDMQQLRHWKWRLHDIDQGKPIDQNNTWPYGCNHTAWPGDENSEMPHAALLWKGNVTMRQKHLNKIRAEWAIITDERRKYREMVLRKQKAKDTITVRLYCRGELKDTRQLKRLTPVEVAYLAEKALQSPVGI</sequence>